<feature type="domain" description="HemN C-terminal" evidence="1">
    <location>
        <begin position="163"/>
        <end position="225"/>
    </location>
</feature>
<evidence type="ECO:0000313" key="2">
    <source>
        <dbReference type="EMBL" id="MFD1045139.1"/>
    </source>
</evidence>
<accession>A0ABW3M6A5</accession>
<gene>
    <name evidence="2" type="ORF">ACFQ1S_05810</name>
</gene>
<protein>
    <recommendedName>
        <fullName evidence="1">HemN C-terminal domain-containing protein</fullName>
    </recommendedName>
</protein>
<dbReference type="InterPro" id="IPR010723">
    <property type="entry name" value="HemN_C"/>
</dbReference>
<keyword evidence="3" id="KW-1185">Reference proteome</keyword>
<dbReference type="Proteomes" id="UP001597045">
    <property type="component" value="Unassembled WGS sequence"/>
</dbReference>
<dbReference type="InterPro" id="IPR058240">
    <property type="entry name" value="rSAM_sf"/>
</dbReference>
<dbReference type="InterPro" id="IPR034505">
    <property type="entry name" value="Coproporphyrinogen-III_oxidase"/>
</dbReference>
<feature type="non-terminal residue" evidence="2">
    <location>
        <position position="1"/>
    </location>
</feature>
<evidence type="ECO:0000259" key="1">
    <source>
        <dbReference type="Pfam" id="PF06969"/>
    </source>
</evidence>
<reference evidence="3" key="1">
    <citation type="journal article" date="2019" name="Int. J. Syst. Evol. Microbiol.">
        <title>The Global Catalogue of Microorganisms (GCM) 10K type strain sequencing project: providing services to taxonomists for standard genome sequencing and annotation.</title>
        <authorList>
            <consortium name="The Broad Institute Genomics Platform"/>
            <consortium name="The Broad Institute Genome Sequencing Center for Infectious Disease"/>
            <person name="Wu L."/>
            <person name="Ma J."/>
        </authorList>
    </citation>
    <scope>NUCLEOTIDE SEQUENCE [LARGE SCALE GENOMIC DNA]</scope>
    <source>
        <strain evidence="3">JCM 31486</strain>
    </source>
</reference>
<name>A0ABW3M6A5_9PSEU</name>
<sequence length="249" mass="27808">ALAAIRAAGIPVLNIDLIYGITGQTETSWLASLNAALAWQPEELYLYPLYVRPLTGLANRPTESEWDSQRLRLYGMGRDHLLAAGYEQHSMRMFRLANAPALGGEDYTCQSDGMVGLGCGARSYTRRLHYSFDYAVAPSAVRGIIDDYVNHSDFTHAEVGTHLSDEELRRRHLIQSLLQAEGLDKVEYRKRFAADPSFPELATFVDRGWLTETGSRLRLTEEGMAWSDAIGPALFSPEVRSSMATYTQK</sequence>
<organism evidence="2 3">
    <name type="scientific">Kibdelosporangium lantanae</name>
    <dbReference type="NCBI Taxonomy" id="1497396"/>
    <lineage>
        <taxon>Bacteria</taxon>
        <taxon>Bacillati</taxon>
        <taxon>Actinomycetota</taxon>
        <taxon>Actinomycetes</taxon>
        <taxon>Pseudonocardiales</taxon>
        <taxon>Pseudonocardiaceae</taxon>
        <taxon>Kibdelosporangium</taxon>
    </lineage>
</organism>
<proteinExistence type="predicted"/>
<dbReference type="EMBL" id="JBHTIS010000216">
    <property type="protein sequence ID" value="MFD1045139.1"/>
    <property type="molecule type" value="Genomic_DNA"/>
</dbReference>
<evidence type="ECO:0000313" key="3">
    <source>
        <dbReference type="Proteomes" id="UP001597045"/>
    </source>
</evidence>
<dbReference type="SUPFAM" id="SSF102114">
    <property type="entry name" value="Radical SAM enzymes"/>
    <property type="match status" value="1"/>
</dbReference>
<comment type="caution">
    <text evidence="2">The sequence shown here is derived from an EMBL/GenBank/DDBJ whole genome shotgun (WGS) entry which is preliminary data.</text>
</comment>
<dbReference type="PANTHER" id="PTHR13932:SF5">
    <property type="entry name" value="RADICAL S-ADENOSYL METHIONINE DOMAIN-CONTAINING PROTEIN 1, MITOCHONDRIAL"/>
    <property type="match status" value="1"/>
</dbReference>
<dbReference type="PANTHER" id="PTHR13932">
    <property type="entry name" value="COPROPORPHYRINIGEN III OXIDASE"/>
    <property type="match status" value="1"/>
</dbReference>
<dbReference type="Pfam" id="PF06969">
    <property type="entry name" value="HemN_C"/>
    <property type="match status" value="1"/>
</dbReference>